<dbReference type="EMBL" id="JAMAST010000001">
    <property type="protein sequence ID" value="MCL1630390.1"/>
    <property type="molecule type" value="Genomic_DNA"/>
</dbReference>
<name>A0ABT0M6A2_9BACL</name>
<dbReference type="CDD" id="cd00118">
    <property type="entry name" value="LysM"/>
    <property type="match status" value="1"/>
</dbReference>
<feature type="compositionally biased region" description="Polar residues" evidence="1">
    <location>
        <begin position="34"/>
        <end position="44"/>
    </location>
</feature>
<dbReference type="Proteomes" id="UP001203004">
    <property type="component" value="Unassembled WGS sequence"/>
</dbReference>
<gene>
    <name evidence="4" type="ORF">M3N64_00290</name>
</gene>
<dbReference type="PROSITE" id="PS51782">
    <property type="entry name" value="LYSM"/>
    <property type="match status" value="1"/>
</dbReference>
<dbReference type="Gene3D" id="3.10.350.10">
    <property type="entry name" value="LysM domain"/>
    <property type="match status" value="1"/>
</dbReference>
<organism evidence="4 5">
    <name type="scientific">Sporolactobacillus mangiferae</name>
    <dbReference type="NCBI Taxonomy" id="2940498"/>
    <lineage>
        <taxon>Bacteria</taxon>
        <taxon>Bacillati</taxon>
        <taxon>Bacillota</taxon>
        <taxon>Bacilli</taxon>
        <taxon>Bacillales</taxon>
        <taxon>Sporolactobacillaceae</taxon>
        <taxon>Sporolactobacillus</taxon>
    </lineage>
</organism>
<keyword evidence="5" id="KW-1185">Reference proteome</keyword>
<evidence type="ECO:0000313" key="4">
    <source>
        <dbReference type="EMBL" id="MCL1630390.1"/>
    </source>
</evidence>
<evidence type="ECO:0000259" key="3">
    <source>
        <dbReference type="PROSITE" id="PS51782"/>
    </source>
</evidence>
<evidence type="ECO:0000256" key="2">
    <source>
        <dbReference type="SAM" id="SignalP"/>
    </source>
</evidence>
<comment type="caution">
    <text evidence="4">The sequence shown here is derived from an EMBL/GenBank/DDBJ whole genome shotgun (WGS) entry which is preliminary data.</text>
</comment>
<protein>
    <submittedName>
        <fullName evidence="4">LysM domain-containing protein</fullName>
    </submittedName>
</protein>
<feature type="chain" id="PRO_5045641372" evidence="2">
    <location>
        <begin position="20"/>
        <end position="112"/>
    </location>
</feature>
<feature type="region of interest" description="Disordered" evidence="1">
    <location>
        <begin position="29"/>
        <end position="48"/>
    </location>
</feature>
<dbReference type="InterPro" id="IPR018392">
    <property type="entry name" value="LysM"/>
</dbReference>
<dbReference type="RefSeq" id="WP_249094519.1">
    <property type="nucleotide sequence ID" value="NZ_JAMAST010000001.1"/>
</dbReference>
<proteinExistence type="predicted"/>
<evidence type="ECO:0000256" key="1">
    <source>
        <dbReference type="SAM" id="MobiDB-lite"/>
    </source>
</evidence>
<feature type="signal peptide" evidence="2">
    <location>
        <begin position="1"/>
        <end position="19"/>
    </location>
</feature>
<reference evidence="4 5" key="1">
    <citation type="submission" date="2022-05" db="EMBL/GenBank/DDBJ databases">
        <title>Sporolactobacillus sp nov CPB3-1, isolated from tree bark (Mangifera indica L.).</title>
        <authorList>
            <person name="Phuengjayaem S."/>
            <person name="Tanasupawat S."/>
        </authorList>
    </citation>
    <scope>NUCLEOTIDE SEQUENCE [LARGE SCALE GENOMIC DNA]</scope>
    <source>
        <strain evidence="4 5">CPB3-1</strain>
    </source>
</reference>
<keyword evidence="2" id="KW-0732">Signal</keyword>
<sequence length="112" mass="12437">MKKRFFTILFIVACWTSYADLTSGSLPAGHAELSRQTTPASSESAAVPYQRVTVKPGDTLLSVTERINSTQISIEKTLKDFSLLNPNVDPNHLRIGETYAFPRYDSAASDRR</sequence>
<feature type="domain" description="LysM" evidence="3">
    <location>
        <begin position="50"/>
        <end position="101"/>
    </location>
</feature>
<dbReference type="InterPro" id="IPR036779">
    <property type="entry name" value="LysM_dom_sf"/>
</dbReference>
<evidence type="ECO:0000313" key="5">
    <source>
        <dbReference type="Proteomes" id="UP001203004"/>
    </source>
</evidence>
<accession>A0ABT0M6A2</accession>